<name>A0ABQ8C5V7_BRANA</name>
<evidence type="ECO:0000259" key="1">
    <source>
        <dbReference type="Pfam" id="PF01936"/>
    </source>
</evidence>
<keyword evidence="3" id="KW-1185">Reference proteome</keyword>
<feature type="domain" description="NYN" evidence="1">
    <location>
        <begin position="230"/>
        <end position="359"/>
    </location>
</feature>
<dbReference type="InterPro" id="IPR024768">
    <property type="entry name" value="Marf1"/>
</dbReference>
<proteinExistence type="predicted"/>
<organism evidence="2 3">
    <name type="scientific">Brassica napus</name>
    <name type="common">Rape</name>
    <dbReference type="NCBI Taxonomy" id="3708"/>
    <lineage>
        <taxon>Eukaryota</taxon>
        <taxon>Viridiplantae</taxon>
        <taxon>Streptophyta</taxon>
        <taxon>Embryophyta</taxon>
        <taxon>Tracheophyta</taxon>
        <taxon>Spermatophyta</taxon>
        <taxon>Magnoliopsida</taxon>
        <taxon>eudicotyledons</taxon>
        <taxon>Gunneridae</taxon>
        <taxon>Pentapetalae</taxon>
        <taxon>rosids</taxon>
        <taxon>malvids</taxon>
        <taxon>Brassicales</taxon>
        <taxon>Brassicaceae</taxon>
        <taxon>Brassiceae</taxon>
        <taxon>Brassica</taxon>
    </lineage>
</organism>
<dbReference type="PANTHER" id="PTHR14379">
    <property type="entry name" value="LIMKAIN B LKAP"/>
    <property type="match status" value="1"/>
</dbReference>
<comment type="caution">
    <text evidence="2">The sequence shown here is derived from an EMBL/GenBank/DDBJ whole genome shotgun (WGS) entry which is preliminary data.</text>
</comment>
<protein>
    <recommendedName>
        <fullName evidence="1">NYN domain-containing protein</fullName>
    </recommendedName>
</protein>
<dbReference type="EMBL" id="JAGKQM010000009">
    <property type="protein sequence ID" value="KAH0912454.1"/>
    <property type="molecule type" value="Genomic_DNA"/>
</dbReference>
<dbReference type="PANTHER" id="PTHR14379:SF71">
    <property type="entry name" value="C2H2-TYPE DOMAIN-CONTAINING PROTEIN"/>
    <property type="match status" value="1"/>
</dbReference>
<dbReference type="CDD" id="cd10910">
    <property type="entry name" value="PIN_limkain_b1_N_like"/>
    <property type="match status" value="2"/>
</dbReference>
<reference evidence="2 3" key="1">
    <citation type="submission" date="2021-05" db="EMBL/GenBank/DDBJ databases">
        <title>Genome Assembly of Synthetic Allotetraploid Brassica napus Reveals Homoeologous Exchanges between Subgenomes.</title>
        <authorList>
            <person name="Davis J.T."/>
        </authorList>
    </citation>
    <scope>NUCLEOTIDE SEQUENCE [LARGE SCALE GENOMIC DNA]</scope>
    <source>
        <strain evidence="3">cv. Da-Ae</strain>
        <tissue evidence="2">Seedling</tissue>
    </source>
</reference>
<evidence type="ECO:0000313" key="3">
    <source>
        <dbReference type="Proteomes" id="UP000824890"/>
    </source>
</evidence>
<feature type="domain" description="NYN" evidence="1">
    <location>
        <begin position="39"/>
        <end position="156"/>
    </location>
</feature>
<evidence type="ECO:0000313" key="2">
    <source>
        <dbReference type="EMBL" id="KAH0912454.1"/>
    </source>
</evidence>
<dbReference type="Pfam" id="PF01936">
    <property type="entry name" value="NYN"/>
    <property type="match status" value="2"/>
</dbReference>
<sequence>KFSVTMPTPTSLIMGKMIITLTLSERMPSVTTASYAEAKTVVFWDVDECPIPEDLDPQSVYQNIRTALANKGYHGEVTIMAFGDRNQIPGYYESAGIQIFPKGDKYERIGQMQLEFFGWMRDNSCEYTNMMVVTRSAMELVSYLEYRNTHHNILFANPLNPQTKACGCKFGARQEDPSAETWVWETLALGGDPSIRTVEEPCRYREEGGGDLKLLVNFVFTVSLNVAEAKTGVFWDVKECPIPTGLDPDSIFRNIKSALAKNGYYGELTIMPYCDKNQFPDGPDDFESAGMKLVPEDEARRYKTMSRELCSWFCFDRGDDEFTNLMVISGDNMDFLSTLQMFKQRDPVNILLAQPENAPRWCPKCRRPLENLVAESGEWFWESLAAGGDPITKTKGQEELLGHTDCC</sequence>
<gene>
    <name evidence="2" type="ORF">HID58_035775</name>
</gene>
<dbReference type="InterPro" id="IPR021139">
    <property type="entry name" value="NYN"/>
</dbReference>
<feature type="non-terminal residue" evidence="2">
    <location>
        <position position="1"/>
    </location>
</feature>
<accession>A0ABQ8C5V7</accession>
<dbReference type="Proteomes" id="UP000824890">
    <property type="component" value="Unassembled WGS sequence"/>
</dbReference>